<dbReference type="PROSITE" id="PS50968">
    <property type="entry name" value="BIOTINYL_LIPOYL"/>
    <property type="match status" value="1"/>
</dbReference>
<evidence type="ECO:0000256" key="8">
    <source>
        <dbReference type="ARBA" id="ARBA00023315"/>
    </source>
</evidence>
<dbReference type="PANTHER" id="PTHR43178:SF5">
    <property type="entry name" value="LIPOAMIDE ACYLTRANSFERASE COMPONENT OF BRANCHED-CHAIN ALPHA-KETO ACID DEHYDROGENASE COMPLEX, MITOCHONDRIAL"/>
    <property type="match status" value="1"/>
</dbReference>
<keyword evidence="8 9" id="KW-0012">Acyltransferase</keyword>
<dbReference type="PANTHER" id="PTHR43178">
    <property type="entry name" value="DIHYDROLIPOAMIDE ACETYLTRANSFERASE COMPONENT OF PYRUVATE DEHYDROGENASE COMPLEX"/>
    <property type="match status" value="1"/>
</dbReference>
<dbReference type="InterPro" id="IPR036625">
    <property type="entry name" value="E3-bd_dom_sf"/>
</dbReference>
<dbReference type="AlphaFoldDB" id="A0A3E2H791"/>
<dbReference type="InterPro" id="IPR000089">
    <property type="entry name" value="Biotin_lipoyl"/>
</dbReference>
<evidence type="ECO:0000256" key="9">
    <source>
        <dbReference type="RuleBase" id="RU003423"/>
    </source>
</evidence>
<evidence type="ECO:0000256" key="6">
    <source>
        <dbReference type="ARBA" id="ARBA00022946"/>
    </source>
</evidence>
<dbReference type="GO" id="GO:0031405">
    <property type="term" value="F:lipoic acid binding"/>
    <property type="evidence" value="ECO:0007669"/>
    <property type="project" value="TreeGrafter"/>
</dbReference>
<dbReference type="InterPro" id="IPR023213">
    <property type="entry name" value="CAT-like_dom_sf"/>
</dbReference>
<dbReference type="GO" id="GO:0005759">
    <property type="term" value="C:mitochondrial matrix"/>
    <property type="evidence" value="ECO:0007669"/>
    <property type="project" value="UniProtKB-SubCell"/>
</dbReference>
<comment type="similarity">
    <text evidence="3 9">Belongs to the 2-oxoacid dehydrogenase family.</text>
</comment>
<feature type="non-terminal residue" evidence="13">
    <location>
        <position position="1"/>
    </location>
</feature>
<dbReference type="Proteomes" id="UP000258309">
    <property type="component" value="Unassembled WGS sequence"/>
</dbReference>
<dbReference type="SUPFAM" id="SSF51230">
    <property type="entry name" value="Single hybrid motif"/>
    <property type="match status" value="1"/>
</dbReference>
<protein>
    <recommendedName>
        <fullName evidence="9">Dihydrolipoamide acetyltransferase component of pyruvate dehydrogenase complex</fullName>
        <ecNumber evidence="9">2.3.1.-</ecNumber>
    </recommendedName>
</protein>
<keyword evidence="6" id="KW-0809">Transit peptide</keyword>
<sequence>MLADIGEGITECQIMEWFVKPGDRVEQFDKICEVQSDKASVEITSRFDGVIKTLHYDTDDMAIVGKPLIDIDIHEAEETEGEHSVENTQTTEHAEELLENNIQASAGPLESQLQSRSSADLEMPSDLSSSLAPAISSDLHTPPPTQKCSAIATPGVRHLINRLNLDITDIPGTGRDGRVRKEDVEKYMALQQPKAIPTDTSRIFPASLLKAPGEIKTVPLTPVQNQMFKTMTRSLRIPHFLYTHPVDLTAVNNLRKGANNIRGTLPTAMISTSPSDATAKLTALPFIMKALSLAFQQFPQINAHLDVETNPNKPTLHHYSSHNFGLAVDTPQGLLVPVIRNVQDHSILTLAEEINRVSKLAKDGKLTPEDFKGATFTMSNIGSIGGGVVSPVIVAPMVGILGVGRMRTVPVLQSHDREGEGSWGSREEVVLSWSADHRVLDGATVARCAELVGGLLRDGDLIGLSLR</sequence>
<keyword evidence="14" id="KW-1185">Reference proteome</keyword>
<evidence type="ECO:0000256" key="10">
    <source>
        <dbReference type="SAM" id="MobiDB-lite"/>
    </source>
</evidence>
<accession>A0A3E2H791</accession>
<dbReference type="PROSITE" id="PS00189">
    <property type="entry name" value="LIPOYL"/>
    <property type="match status" value="1"/>
</dbReference>
<proteinExistence type="inferred from homology"/>
<evidence type="ECO:0000256" key="4">
    <source>
        <dbReference type="ARBA" id="ARBA00022679"/>
    </source>
</evidence>
<evidence type="ECO:0000256" key="1">
    <source>
        <dbReference type="ARBA" id="ARBA00001938"/>
    </source>
</evidence>
<dbReference type="Pfam" id="PF00198">
    <property type="entry name" value="2-oxoacid_dh"/>
    <property type="match status" value="1"/>
</dbReference>
<evidence type="ECO:0000256" key="2">
    <source>
        <dbReference type="ARBA" id="ARBA00004305"/>
    </source>
</evidence>
<feature type="region of interest" description="Disordered" evidence="10">
    <location>
        <begin position="107"/>
        <end position="136"/>
    </location>
</feature>
<evidence type="ECO:0000313" key="13">
    <source>
        <dbReference type="EMBL" id="RFU28943.1"/>
    </source>
</evidence>
<dbReference type="FunFam" id="3.30.559.10:FF:000007">
    <property type="entry name" value="Dihydrolipoamide acetyltransferase component of pyruvate dehydrogenase complex"/>
    <property type="match status" value="1"/>
</dbReference>
<dbReference type="SUPFAM" id="SSF47005">
    <property type="entry name" value="Peripheral subunit-binding domain of 2-oxo acid dehydrogenase complex"/>
    <property type="match status" value="1"/>
</dbReference>
<dbReference type="OrthoDB" id="15567at2759"/>
<evidence type="ECO:0000259" key="12">
    <source>
        <dbReference type="PROSITE" id="PS51826"/>
    </source>
</evidence>
<organism evidence="13 14">
    <name type="scientific">Scytalidium lignicola</name>
    <name type="common">Hyphomycete</name>
    <dbReference type="NCBI Taxonomy" id="5539"/>
    <lineage>
        <taxon>Eukaryota</taxon>
        <taxon>Fungi</taxon>
        <taxon>Dikarya</taxon>
        <taxon>Ascomycota</taxon>
        <taxon>Pezizomycotina</taxon>
        <taxon>Leotiomycetes</taxon>
        <taxon>Leotiomycetes incertae sedis</taxon>
        <taxon>Scytalidium</taxon>
    </lineage>
</organism>
<dbReference type="EC" id="2.3.1.-" evidence="9"/>
<comment type="subcellular location">
    <subcellularLocation>
        <location evidence="2">Mitochondrion matrix</location>
    </subcellularLocation>
</comment>
<dbReference type="InterPro" id="IPR003016">
    <property type="entry name" value="2-oxoA_DH_lipoyl-BS"/>
</dbReference>
<keyword evidence="4 9" id="KW-0808">Transferase</keyword>
<dbReference type="Gene3D" id="3.30.559.10">
    <property type="entry name" value="Chloramphenicol acetyltransferase-like domain"/>
    <property type="match status" value="1"/>
</dbReference>
<dbReference type="InterPro" id="IPR004167">
    <property type="entry name" value="PSBD"/>
</dbReference>
<dbReference type="Pfam" id="PF02817">
    <property type="entry name" value="E3_binding"/>
    <property type="match status" value="1"/>
</dbReference>
<dbReference type="GO" id="GO:0045333">
    <property type="term" value="P:cellular respiration"/>
    <property type="evidence" value="ECO:0007669"/>
    <property type="project" value="UniProtKB-ARBA"/>
</dbReference>
<dbReference type="InterPro" id="IPR050743">
    <property type="entry name" value="2-oxoacid_DH_E2_comp"/>
</dbReference>
<dbReference type="EMBL" id="NCSJ02000145">
    <property type="protein sequence ID" value="RFU28943.1"/>
    <property type="molecule type" value="Genomic_DNA"/>
</dbReference>
<dbReference type="InterPro" id="IPR011053">
    <property type="entry name" value="Single_hybrid_motif"/>
</dbReference>
<dbReference type="STRING" id="5539.A0A3E2H791"/>
<reference evidence="13 14" key="1">
    <citation type="submission" date="2018-05" db="EMBL/GenBank/DDBJ databases">
        <title>Draft genome sequence of Scytalidium lignicola DSM 105466, a ubiquitous saprotrophic fungus.</title>
        <authorList>
            <person name="Buettner E."/>
            <person name="Gebauer A.M."/>
            <person name="Hofrichter M."/>
            <person name="Liers C."/>
            <person name="Kellner H."/>
        </authorList>
    </citation>
    <scope>NUCLEOTIDE SEQUENCE [LARGE SCALE GENOMIC DNA]</scope>
    <source>
        <strain evidence="13 14">DSM 105466</strain>
    </source>
</reference>
<evidence type="ECO:0000256" key="3">
    <source>
        <dbReference type="ARBA" id="ARBA00007317"/>
    </source>
</evidence>
<dbReference type="InterPro" id="IPR001078">
    <property type="entry name" value="2-oxoacid_DH_actylTfrase"/>
</dbReference>
<comment type="cofactor">
    <cofactor evidence="1 9">
        <name>(R)-lipoate</name>
        <dbReference type="ChEBI" id="CHEBI:83088"/>
    </cofactor>
</comment>
<name>A0A3E2H791_SCYLI</name>
<evidence type="ECO:0000256" key="5">
    <source>
        <dbReference type="ARBA" id="ARBA00022823"/>
    </source>
</evidence>
<dbReference type="SUPFAM" id="SSF52777">
    <property type="entry name" value="CoA-dependent acyltransferases"/>
    <property type="match status" value="1"/>
</dbReference>
<dbReference type="OMA" id="IPHVTNF"/>
<dbReference type="Gene3D" id="2.40.50.100">
    <property type="match status" value="1"/>
</dbReference>
<dbReference type="Gene3D" id="4.10.320.10">
    <property type="entry name" value="E3-binding domain"/>
    <property type="match status" value="1"/>
</dbReference>
<dbReference type="FunFam" id="2.40.50.100:FF:000013">
    <property type="entry name" value="Dihydrolipoamide acetyltransferase component of pyruvate dehydrogenase complex"/>
    <property type="match status" value="1"/>
</dbReference>
<feature type="non-terminal residue" evidence="13">
    <location>
        <position position="467"/>
    </location>
</feature>
<gene>
    <name evidence="13" type="ORF">B7463_g7389</name>
</gene>
<evidence type="ECO:0000313" key="14">
    <source>
        <dbReference type="Proteomes" id="UP000258309"/>
    </source>
</evidence>
<dbReference type="PROSITE" id="PS51826">
    <property type="entry name" value="PSBD"/>
    <property type="match status" value="1"/>
</dbReference>
<evidence type="ECO:0000256" key="7">
    <source>
        <dbReference type="ARBA" id="ARBA00023128"/>
    </source>
</evidence>
<dbReference type="CDD" id="cd06849">
    <property type="entry name" value="lipoyl_domain"/>
    <property type="match status" value="1"/>
</dbReference>
<keyword evidence="5 9" id="KW-0450">Lipoyl</keyword>
<keyword evidence="7" id="KW-0496">Mitochondrion</keyword>
<evidence type="ECO:0000259" key="11">
    <source>
        <dbReference type="PROSITE" id="PS50968"/>
    </source>
</evidence>
<dbReference type="Pfam" id="PF00364">
    <property type="entry name" value="Biotin_lipoyl"/>
    <property type="match status" value="1"/>
</dbReference>
<dbReference type="GO" id="GO:0016407">
    <property type="term" value="F:acetyltransferase activity"/>
    <property type="evidence" value="ECO:0007669"/>
    <property type="project" value="TreeGrafter"/>
</dbReference>
<feature type="domain" description="Peripheral subunit-binding (PSBD)" evidence="12">
    <location>
        <begin position="151"/>
        <end position="188"/>
    </location>
</feature>
<feature type="domain" description="Lipoyl-binding" evidence="11">
    <location>
        <begin position="1"/>
        <end position="72"/>
    </location>
</feature>
<comment type="caution">
    <text evidence="13">The sequence shown here is derived from an EMBL/GenBank/DDBJ whole genome shotgun (WGS) entry which is preliminary data.</text>
</comment>